<evidence type="ECO:0000256" key="1">
    <source>
        <dbReference type="ARBA" id="ARBA00000085"/>
    </source>
</evidence>
<dbReference type="PANTHER" id="PTHR42878">
    <property type="entry name" value="TWO-COMPONENT HISTIDINE KINASE"/>
    <property type="match status" value="1"/>
</dbReference>
<keyword evidence="9" id="KW-1133">Transmembrane helix</keyword>
<feature type="domain" description="Histidine kinase" evidence="10">
    <location>
        <begin position="493"/>
        <end position="701"/>
    </location>
</feature>
<evidence type="ECO:0000256" key="5">
    <source>
        <dbReference type="ARBA" id="ARBA00022777"/>
    </source>
</evidence>
<dbReference type="Proteomes" id="UP000634134">
    <property type="component" value="Unassembled WGS sequence"/>
</dbReference>
<keyword evidence="4" id="KW-0547">Nucleotide-binding</keyword>
<dbReference type="SMART" id="SM00387">
    <property type="entry name" value="HATPase_c"/>
    <property type="match status" value="1"/>
</dbReference>
<dbReference type="InterPro" id="IPR050351">
    <property type="entry name" value="BphY/WalK/GraS-like"/>
</dbReference>
<dbReference type="Gene3D" id="1.10.287.130">
    <property type="match status" value="1"/>
</dbReference>
<evidence type="ECO:0000256" key="2">
    <source>
        <dbReference type="ARBA" id="ARBA00012438"/>
    </source>
</evidence>
<dbReference type="InterPro" id="IPR011990">
    <property type="entry name" value="TPR-like_helical_dom_sf"/>
</dbReference>
<name>A0ABR9WES9_9BACT</name>
<protein>
    <recommendedName>
        <fullName evidence="2">histidine kinase</fullName>
        <ecNumber evidence="2">2.7.13.3</ecNumber>
    </recommendedName>
</protein>
<keyword evidence="6" id="KW-0067">ATP-binding</keyword>
<dbReference type="InterPro" id="IPR036097">
    <property type="entry name" value="HisK_dim/P_sf"/>
</dbReference>
<dbReference type="EC" id="2.7.13.3" evidence="2"/>
<evidence type="ECO:0000256" key="3">
    <source>
        <dbReference type="ARBA" id="ARBA00022679"/>
    </source>
</evidence>
<accession>A0ABR9WES9</accession>
<dbReference type="EMBL" id="JACYGY010000001">
    <property type="protein sequence ID" value="MBE9464000.1"/>
    <property type="molecule type" value="Genomic_DNA"/>
</dbReference>
<keyword evidence="5" id="KW-0418">Kinase</keyword>
<feature type="coiled-coil region" evidence="8">
    <location>
        <begin position="398"/>
        <end position="434"/>
    </location>
</feature>
<feature type="transmembrane region" description="Helical" evidence="9">
    <location>
        <begin position="436"/>
        <end position="456"/>
    </location>
</feature>
<keyword evidence="9" id="KW-0812">Transmembrane</keyword>
<evidence type="ECO:0000313" key="11">
    <source>
        <dbReference type="EMBL" id="MBE9464000.1"/>
    </source>
</evidence>
<dbReference type="InterPro" id="IPR003661">
    <property type="entry name" value="HisK_dim/P_dom"/>
</dbReference>
<dbReference type="SUPFAM" id="SSF48452">
    <property type="entry name" value="TPR-like"/>
    <property type="match status" value="2"/>
</dbReference>
<dbReference type="InterPro" id="IPR036890">
    <property type="entry name" value="HATPase_C_sf"/>
</dbReference>
<keyword evidence="9" id="KW-0472">Membrane</keyword>
<dbReference type="Gene3D" id="1.25.40.10">
    <property type="entry name" value="Tetratricopeptide repeat domain"/>
    <property type="match status" value="2"/>
</dbReference>
<dbReference type="Pfam" id="PF02518">
    <property type="entry name" value="HATPase_c"/>
    <property type="match status" value="1"/>
</dbReference>
<keyword evidence="8" id="KW-0175">Coiled coil</keyword>
<evidence type="ECO:0000313" key="12">
    <source>
        <dbReference type="Proteomes" id="UP000634134"/>
    </source>
</evidence>
<dbReference type="CDD" id="cd00082">
    <property type="entry name" value="HisKA"/>
    <property type="match status" value="1"/>
</dbReference>
<organism evidence="11 12">
    <name type="scientific">Dyadobacter subterraneus</name>
    <dbReference type="NCBI Taxonomy" id="2773304"/>
    <lineage>
        <taxon>Bacteria</taxon>
        <taxon>Pseudomonadati</taxon>
        <taxon>Bacteroidota</taxon>
        <taxon>Cytophagia</taxon>
        <taxon>Cytophagales</taxon>
        <taxon>Spirosomataceae</taxon>
        <taxon>Dyadobacter</taxon>
    </lineage>
</organism>
<keyword evidence="12" id="KW-1185">Reference proteome</keyword>
<sequence>MGRTALLFFVFLGILKTAHAQVIRDLKPFKTNAQKLDYLSKVCDSLSHAGKVEDERAVARFALKMIKPDDLKNLTRFNFFLAFTYGETGQGDSTIYYYEKSIVYGRKDKNPVEIKKALQRLLFSYVNEKKYSNKANNALKELLAISDTTKDELGKVETFVTISYYYGMNGQYEKQIQYLLKSIEIKKRLIASGQLKDREKVVADLMNLAEMYIETDQVELGLKYSLEARKYIVSYPNYLAHHYKDMADILLIKKNTSLARIYYDSLTAMLTEANQSSVHRNNRMASDLAFTDYYLKKSQVDSAFIYISRANKMAEKWADAYTKPQIDYMTAEVYLAKKDYAKALPLLQASEPVMKDSDPQIYVALLQSLARCYAATGQYKQSFEAYEKYAPLRDSLYMQASKKSIADAEARYQNKEKQQEIELKNIQIDDAKKQRIWLISGLLLLGFSLALLGVIYRNKRKNAQILDLKNKELANAISELEEANRTKAKLFSIISHDLRSPISQVYQFLKLQQLNPKLLNDSQRNELSEKIQTATGSLLETMEDLLLWSKTQMNQFKADIQSVDLYYITDQCLKLLQLNIEAKNIIISNKLQPGTIVKADPYYLQAIVRNLLQNAIKASEESGLIKLEIKNDETNPVFSIENAGHAFSQKDYLSLLAQKENEQGLSGLGLRLVDELSEKTGLKIEFENPVENHTKASLTFQ</sequence>
<proteinExistence type="predicted"/>
<dbReference type="SUPFAM" id="SSF47384">
    <property type="entry name" value="Homodimeric domain of signal transducing histidine kinase"/>
    <property type="match status" value="1"/>
</dbReference>
<gene>
    <name evidence="11" type="ORF">IEE83_19115</name>
</gene>
<dbReference type="InterPro" id="IPR005467">
    <property type="entry name" value="His_kinase_dom"/>
</dbReference>
<evidence type="ECO:0000259" key="10">
    <source>
        <dbReference type="PROSITE" id="PS50109"/>
    </source>
</evidence>
<evidence type="ECO:0000256" key="6">
    <source>
        <dbReference type="ARBA" id="ARBA00022840"/>
    </source>
</evidence>
<dbReference type="RefSeq" id="WP_194122085.1">
    <property type="nucleotide sequence ID" value="NZ_JACYGY010000001.1"/>
</dbReference>
<comment type="caution">
    <text evidence="11">The sequence shown here is derived from an EMBL/GenBank/DDBJ whole genome shotgun (WGS) entry which is preliminary data.</text>
</comment>
<dbReference type="InterPro" id="IPR003594">
    <property type="entry name" value="HATPase_dom"/>
</dbReference>
<evidence type="ECO:0000256" key="4">
    <source>
        <dbReference type="ARBA" id="ARBA00022741"/>
    </source>
</evidence>
<evidence type="ECO:0000256" key="7">
    <source>
        <dbReference type="ARBA" id="ARBA00023012"/>
    </source>
</evidence>
<feature type="coiled-coil region" evidence="8">
    <location>
        <begin position="463"/>
        <end position="490"/>
    </location>
</feature>
<evidence type="ECO:0000256" key="8">
    <source>
        <dbReference type="SAM" id="Coils"/>
    </source>
</evidence>
<evidence type="ECO:0000256" key="9">
    <source>
        <dbReference type="SAM" id="Phobius"/>
    </source>
</evidence>
<keyword evidence="3" id="KW-0808">Transferase</keyword>
<comment type="catalytic activity">
    <reaction evidence="1">
        <text>ATP + protein L-histidine = ADP + protein N-phospho-L-histidine.</text>
        <dbReference type="EC" id="2.7.13.3"/>
    </reaction>
</comment>
<dbReference type="PANTHER" id="PTHR42878:SF7">
    <property type="entry name" value="SENSOR HISTIDINE KINASE GLRK"/>
    <property type="match status" value="1"/>
</dbReference>
<dbReference type="SUPFAM" id="SSF55874">
    <property type="entry name" value="ATPase domain of HSP90 chaperone/DNA topoisomerase II/histidine kinase"/>
    <property type="match status" value="1"/>
</dbReference>
<keyword evidence="7" id="KW-0902">Two-component regulatory system</keyword>
<dbReference type="PROSITE" id="PS50109">
    <property type="entry name" value="HIS_KIN"/>
    <property type="match status" value="1"/>
</dbReference>
<dbReference type="Gene3D" id="3.30.565.10">
    <property type="entry name" value="Histidine kinase-like ATPase, C-terminal domain"/>
    <property type="match status" value="1"/>
</dbReference>
<reference evidence="12" key="1">
    <citation type="submission" date="2023-07" db="EMBL/GenBank/DDBJ databases">
        <title>Dyadobacter sp. nov 'subterranea' isolated from contaminted grondwater.</title>
        <authorList>
            <person name="Szabo I."/>
            <person name="Al-Omari J."/>
            <person name="Szerdahelyi S.G."/>
            <person name="Rado J."/>
        </authorList>
    </citation>
    <scope>NUCLEOTIDE SEQUENCE [LARGE SCALE GENOMIC DNA]</scope>
    <source>
        <strain evidence="12">UP-52</strain>
    </source>
</reference>